<dbReference type="STRING" id="1048340.SAMN05444487_101298"/>
<name>A0A1H2QTY3_9BACL</name>
<evidence type="ECO:0000313" key="1">
    <source>
        <dbReference type="EMBL" id="SDW10330.1"/>
    </source>
</evidence>
<dbReference type="RefSeq" id="WP_143034968.1">
    <property type="nucleotide sequence ID" value="NZ_FNNQ01000001.1"/>
</dbReference>
<dbReference type="EMBL" id="FNNQ01000001">
    <property type="protein sequence ID" value="SDW10330.1"/>
    <property type="molecule type" value="Genomic_DNA"/>
</dbReference>
<evidence type="ECO:0000313" key="2">
    <source>
        <dbReference type="Proteomes" id="UP000198534"/>
    </source>
</evidence>
<reference evidence="1 2" key="1">
    <citation type="submission" date="2016-10" db="EMBL/GenBank/DDBJ databases">
        <authorList>
            <person name="de Groot N.N."/>
        </authorList>
    </citation>
    <scope>NUCLEOTIDE SEQUENCE [LARGE SCALE GENOMIC DNA]</scope>
    <source>
        <strain evidence="1 2">DSM 45610</strain>
    </source>
</reference>
<gene>
    <name evidence="1" type="ORF">SAMN05444487_101298</name>
</gene>
<dbReference type="Proteomes" id="UP000198534">
    <property type="component" value="Unassembled WGS sequence"/>
</dbReference>
<proteinExistence type="predicted"/>
<accession>A0A1H2QTY3</accession>
<dbReference type="AlphaFoldDB" id="A0A1H2QTY3"/>
<sequence>MTRTWGYSGEVEQALLHILCHNQERLPSSAGSVVILLTPAGAAMAETPSLYGFLAQKGIVPEVWVQGEVSATLPWPIRQVDGHVETWLNEMKRRTQLLLLPTPSLSFLARLIELDDADPFCALVLHSLLKGKRVGIPKETVDLKPPHSAGFGGAGRGGGVLLQRNYRQRMADAAALGIDFLENKELVSWLETKGRGQRELVTEEQVRFFAEKENGHMIVVSKGAMITPLALDTAKELGIRIETR</sequence>
<dbReference type="OrthoDB" id="212879at2"/>
<keyword evidence="2" id="KW-1185">Reference proteome</keyword>
<protein>
    <recommendedName>
        <fullName evidence="3">Ethanolamine utilization protein</fullName>
    </recommendedName>
</protein>
<evidence type="ECO:0008006" key="3">
    <source>
        <dbReference type="Google" id="ProtNLM"/>
    </source>
</evidence>
<organism evidence="1 2">
    <name type="scientific">Marininema mesophilum</name>
    <dbReference type="NCBI Taxonomy" id="1048340"/>
    <lineage>
        <taxon>Bacteria</taxon>
        <taxon>Bacillati</taxon>
        <taxon>Bacillota</taxon>
        <taxon>Bacilli</taxon>
        <taxon>Bacillales</taxon>
        <taxon>Thermoactinomycetaceae</taxon>
        <taxon>Marininema</taxon>
    </lineage>
</organism>